<dbReference type="AlphaFoldDB" id="A0A2M8HAV3"/>
<accession>A0A2M8HAV3</accession>
<dbReference type="OrthoDB" id="282744at2"/>
<name>A0A2M8HAV3_9GAMM</name>
<evidence type="ECO:0000313" key="3">
    <source>
        <dbReference type="Proteomes" id="UP000232060"/>
    </source>
</evidence>
<dbReference type="RefSeq" id="WP_100859561.1">
    <property type="nucleotide sequence ID" value="NZ_PGCP01000012.1"/>
</dbReference>
<feature type="domain" description="AraC effector-binding" evidence="1">
    <location>
        <begin position="3"/>
        <end position="149"/>
    </location>
</feature>
<dbReference type="InterPro" id="IPR010499">
    <property type="entry name" value="AraC_E-bd"/>
</dbReference>
<organism evidence="2 3">
    <name type="scientific">Aeromonas lusitana</name>
    <dbReference type="NCBI Taxonomy" id="931529"/>
    <lineage>
        <taxon>Bacteria</taxon>
        <taxon>Pseudomonadati</taxon>
        <taxon>Pseudomonadota</taxon>
        <taxon>Gammaproteobacteria</taxon>
        <taxon>Aeromonadales</taxon>
        <taxon>Aeromonadaceae</taxon>
        <taxon>Aeromonas</taxon>
    </lineage>
</organism>
<proteinExistence type="predicted"/>
<dbReference type="Gene3D" id="3.20.80.10">
    <property type="entry name" value="Regulatory factor, effector binding domain"/>
    <property type="match status" value="1"/>
</dbReference>
<dbReference type="InterPro" id="IPR029442">
    <property type="entry name" value="GyrI-like"/>
</dbReference>
<sequence length="155" mass="17046">MTAPIRFEQGRPMLLGGLRRHHLFSQGDFGGQWRDFGVLVPLPGQLGEHAYGVICGADEAGCEYMCAVEVTALEVLPPTLGRMRITPQTYAVFLHKGHVSTLPQTWQGALAWLAHSDYDSAHKPDFERYGPEFDAQTGSGEVEVWLAVLPKQAIA</sequence>
<protein>
    <submittedName>
        <fullName evidence="2">AraC family transcriptional regulator</fullName>
    </submittedName>
</protein>
<dbReference type="SMART" id="SM00871">
    <property type="entry name" value="AraC_E_bind"/>
    <property type="match status" value="1"/>
</dbReference>
<gene>
    <name evidence="2" type="ORF">CUC44_08650</name>
</gene>
<reference evidence="2 3" key="1">
    <citation type="submission" date="2017-11" db="EMBL/GenBank/DDBJ databases">
        <title>Draft genome sequence of environmental isolate Aeromonas lusitania sp. nov. MDC 2473.</title>
        <authorList>
            <person name="Colston S.M."/>
            <person name="Navarro A."/>
            <person name="Martinez-Murcia A.J."/>
            <person name="Graf J."/>
        </authorList>
    </citation>
    <scope>NUCLEOTIDE SEQUENCE [LARGE SCALE GENOMIC DNA]</scope>
    <source>
        <strain evidence="2 3">MDC 2473</strain>
    </source>
</reference>
<evidence type="ECO:0000313" key="2">
    <source>
        <dbReference type="EMBL" id="PJC93601.1"/>
    </source>
</evidence>
<evidence type="ECO:0000259" key="1">
    <source>
        <dbReference type="SMART" id="SM00871"/>
    </source>
</evidence>
<dbReference type="EMBL" id="PGCP01000012">
    <property type="protein sequence ID" value="PJC93601.1"/>
    <property type="molecule type" value="Genomic_DNA"/>
</dbReference>
<dbReference type="SUPFAM" id="SSF55136">
    <property type="entry name" value="Probable bacterial effector-binding domain"/>
    <property type="match status" value="1"/>
</dbReference>
<keyword evidence="3" id="KW-1185">Reference proteome</keyword>
<dbReference type="Proteomes" id="UP000232060">
    <property type="component" value="Unassembled WGS sequence"/>
</dbReference>
<dbReference type="Pfam" id="PF06445">
    <property type="entry name" value="GyrI-like"/>
    <property type="match status" value="1"/>
</dbReference>
<comment type="caution">
    <text evidence="2">The sequence shown here is derived from an EMBL/GenBank/DDBJ whole genome shotgun (WGS) entry which is preliminary data.</text>
</comment>
<dbReference type="InterPro" id="IPR011256">
    <property type="entry name" value="Reg_factor_effector_dom_sf"/>
</dbReference>